<evidence type="ECO:0000256" key="4">
    <source>
        <dbReference type="ARBA" id="ARBA00022771"/>
    </source>
</evidence>
<keyword evidence="4 12" id="KW-0863">Zinc-finger</keyword>
<evidence type="ECO:0000256" key="12">
    <source>
        <dbReference type="PROSITE-ProRule" id="PRU00309"/>
    </source>
</evidence>
<accession>A0A9P0P9S0</accession>
<evidence type="ECO:0000256" key="11">
    <source>
        <dbReference type="ARBA" id="ARBA00023306"/>
    </source>
</evidence>
<evidence type="ECO:0000256" key="9">
    <source>
        <dbReference type="ARBA" id="ARBA00023163"/>
    </source>
</evidence>
<comment type="caution">
    <text evidence="15">The sequence shown here is derived from an EMBL/GenBank/DDBJ whole genome shotgun (WGS) entry which is preliminary data.</text>
</comment>
<evidence type="ECO:0000256" key="13">
    <source>
        <dbReference type="SAM" id="MobiDB-lite"/>
    </source>
</evidence>
<feature type="compositionally biased region" description="Basic and acidic residues" evidence="13">
    <location>
        <begin position="254"/>
        <end position="263"/>
    </location>
</feature>
<comment type="similarity">
    <text evidence="2">Belongs to the THAP1 family.</text>
</comment>
<keyword evidence="7" id="KW-0175">Coiled coil</keyword>
<dbReference type="PANTHER" id="PTHR46600">
    <property type="entry name" value="THAP DOMAIN-CONTAINING"/>
    <property type="match status" value="1"/>
</dbReference>
<dbReference type="PANTHER" id="PTHR46600:SF1">
    <property type="entry name" value="THAP DOMAIN-CONTAINING PROTEIN 1"/>
    <property type="match status" value="1"/>
</dbReference>
<keyword evidence="8 12" id="KW-0238">DNA-binding</keyword>
<keyword evidence="3" id="KW-0479">Metal-binding</keyword>
<keyword evidence="10" id="KW-0539">Nucleus</keyword>
<protein>
    <recommendedName>
        <fullName evidence="14">THAP-type domain-containing protein</fullName>
    </recommendedName>
</protein>
<comment type="subcellular location">
    <subcellularLocation>
        <location evidence="1">Nucleus</location>
        <location evidence="1">Nucleoplasm</location>
    </subcellularLocation>
</comment>
<dbReference type="Pfam" id="PF05485">
    <property type="entry name" value="THAP"/>
    <property type="match status" value="1"/>
</dbReference>
<organism evidence="15 16">
    <name type="scientific">Acanthoscelides obtectus</name>
    <name type="common">Bean weevil</name>
    <name type="synonym">Bruchus obtectus</name>
    <dbReference type="NCBI Taxonomy" id="200917"/>
    <lineage>
        <taxon>Eukaryota</taxon>
        <taxon>Metazoa</taxon>
        <taxon>Ecdysozoa</taxon>
        <taxon>Arthropoda</taxon>
        <taxon>Hexapoda</taxon>
        <taxon>Insecta</taxon>
        <taxon>Pterygota</taxon>
        <taxon>Neoptera</taxon>
        <taxon>Endopterygota</taxon>
        <taxon>Coleoptera</taxon>
        <taxon>Polyphaga</taxon>
        <taxon>Cucujiformia</taxon>
        <taxon>Chrysomeloidea</taxon>
        <taxon>Chrysomelidae</taxon>
        <taxon>Bruchinae</taxon>
        <taxon>Bruchini</taxon>
        <taxon>Acanthoscelides</taxon>
    </lineage>
</organism>
<feature type="compositionally biased region" description="Polar residues" evidence="13">
    <location>
        <begin position="813"/>
        <end position="834"/>
    </location>
</feature>
<dbReference type="GO" id="GO:0043565">
    <property type="term" value="F:sequence-specific DNA binding"/>
    <property type="evidence" value="ECO:0007669"/>
    <property type="project" value="InterPro"/>
</dbReference>
<feature type="region of interest" description="Disordered" evidence="13">
    <location>
        <begin position="201"/>
        <end position="340"/>
    </location>
</feature>
<dbReference type="AlphaFoldDB" id="A0A9P0P9S0"/>
<reference evidence="15" key="1">
    <citation type="submission" date="2022-03" db="EMBL/GenBank/DDBJ databases">
        <authorList>
            <person name="Sayadi A."/>
        </authorList>
    </citation>
    <scope>NUCLEOTIDE SEQUENCE</scope>
</reference>
<feature type="region of interest" description="Disordered" evidence="13">
    <location>
        <begin position="455"/>
        <end position="489"/>
    </location>
</feature>
<evidence type="ECO:0000256" key="8">
    <source>
        <dbReference type="ARBA" id="ARBA00023125"/>
    </source>
</evidence>
<dbReference type="InterPro" id="IPR006612">
    <property type="entry name" value="THAP_Znf"/>
</dbReference>
<evidence type="ECO:0000256" key="3">
    <source>
        <dbReference type="ARBA" id="ARBA00022723"/>
    </source>
</evidence>
<feature type="compositionally biased region" description="Basic and acidic residues" evidence="13">
    <location>
        <begin position="274"/>
        <end position="338"/>
    </location>
</feature>
<proteinExistence type="inferred from homology"/>
<dbReference type="EMBL" id="CAKOFQ010006852">
    <property type="protein sequence ID" value="CAH1976869.1"/>
    <property type="molecule type" value="Genomic_DNA"/>
</dbReference>
<dbReference type="GO" id="GO:0008270">
    <property type="term" value="F:zinc ion binding"/>
    <property type="evidence" value="ECO:0007669"/>
    <property type="project" value="UniProtKB-KW"/>
</dbReference>
<evidence type="ECO:0000256" key="6">
    <source>
        <dbReference type="ARBA" id="ARBA00023015"/>
    </source>
</evidence>
<keyword evidence="16" id="KW-1185">Reference proteome</keyword>
<feature type="compositionally biased region" description="Basic residues" evidence="13">
    <location>
        <begin position="264"/>
        <end position="273"/>
    </location>
</feature>
<dbReference type="OrthoDB" id="4327074at2759"/>
<evidence type="ECO:0000256" key="10">
    <source>
        <dbReference type="ARBA" id="ARBA00023242"/>
    </source>
</evidence>
<dbReference type="SUPFAM" id="SSF57716">
    <property type="entry name" value="Glucocorticoid receptor-like (DNA-binding domain)"/>
    <property type="match status" value="1"/>
</dbReference>
<keyword evidence="9" id="KW-0804">Transcription</keyword>
<gene>
    <name evidence="15" type="ORF">ACAOBT_LOCUS12356</name>
</gene>
<keyword evidence="6" id="KW-0805">Transcription regulation</keyword>
<name>A0A9P0P9S0_ACAOB</name>
<keyword evidence="11" id="KW-0131">Cell cycle</keyword>
<evidence type="ECO:0000259" key="14">
    <source>
        <dbReference type="PROSITE" id="PS50950"/>
    </source>
</evidence>
<dbReference type="SMART" id="SM00692">
    <property type="entry name" value="DM3"/>
    <property type="match status" value="1"/>
</dbReference>
<evidence type="ECO:0000256" key="7">
    <source>
        <dbReference type="ARBA" id="ARBA00023054"/>
    </source>
</evidence>
<dbReference type="Proteomes" id="UP001152888">
    <property type="component" value="Unassembled WGS sequence"/>
</dbReference>
<feature type="domain" description="THAP-type" evidence="14">
    <location>
        <begin position="2"/>
        <end position="93"/>
    </location>
</feature>
<dbReference type="GO" id="GO:0005654">
    <property type="term" value="C:nucleoplasm"/>
    <property type="evidence" value="ECO:0007669"/>
    <property type="project" value="UniProtKB-SubCell"/>
</dbReference>
<feature type="region of interest" description="Disordered" evidence="13">
    <location>
        <begin position="741"/>
        <end position="768"/>
    </location>
</feature>
<feature type="region of interest" description="Disordered" evidence="13">
    <location>
        <begin position="809"/>
        <end position="834"/>
    </location>
</feature>
<evidence type="ECO:0000313" key="15">
    <source>
        <dbReference type="EMBL" id="CAH1976869.1"/>
    </source>
</evidence>
<evidence type="ECO:0000256" key="5">
    <source>
        <dbReference type="ARBA" id="ARBA00022833"/>
    </source>
</evidence>
<dbReference type="SMART" id="SM00980">
    <property type="entry name" value="THAP"/>
    <property type="match status" value="1"/>
</dbReference>
<dbReference type="PROSITE" id="PS50950">
    <property type="entry name" value="ZF_THAP"/>
    <property type="match status" value="1"/>
</dbReference>
<keyword evidence="5" id="KW-0862">Zinc</keyword>
<dbReference type="InterPro" id="IPR026516">
    <property type="entry name" value="THAP1/10"/>
</dbReference>
<evidence type="ECO:0000256" key="2">
    <source>
        <dbReference type="ARBA" id="ARBA00006177"/>
    </source>
</evidence>
<evidence type="ECO:0000256" key="1">
    <source>
        <dbReference type="ARBA" id="ARBA00004642"/>
    </source>
</evidence>
<evidence type="ECO:0000313" key="16">
    <source>
        <dbReference type="Proteomes" id="UP001152888"/>
    </source>
</evidence>
<sequence>MMVVKKCCMTSCDNTSKNGDPKISYYPFPKDFDLCMQWVQNSGKPEYFEQFAFEGALPFLTKHMCSEHFGDSDFLDVTNRDIGLKPNAIPRLNLVLCQIEAEVDIGEHLENIEIKQEPLDSESLDNMTDQNPNEDPLKVPMPPLKFGDEGFYDSLHLSTMLNGDGSYTSNESCDSSSQTDEGRALRDLFFVRYETALDTENKKRRMNETEDQRKERLQKAASEAKRKRNSESEEEKKLRRMKNALATAIRRRRETPEQTAARREKGRIRARLKRATETEEQTKARRLHEAMRVAERRRNETAEQRERRLKREAERVRCKRRNESPEQKAKRRAKDRDRMNKKRMLKRILKQIDEIYDSTTTNRARVKVKVEPSDEVVVTYAPAEDWLTISPEVTYGAAGTSRTITVGYADLVAAKSAGTIRVSNDESLGTETLSEPCFVEAGTIRVAYDELVGRRSTSTLSDPSDAGTMSDHDESVGTNSTGTPAEPCCGEAGTVRVGYDELVGSSTGTRLESCEAGTMSDHVELVGTKSTGTPAEPCCGEAGTVRVGYDELVGSSTTATRLEHCAEAGTIRSGNEEMVGTNSAGNPSEPCCGEAGTARVGYDELVGSSSTGTRLESCEAGTMSDHVELVGTKSTGTPAEPCCGEAGTESVGYDELVGSSSTATHLEHCGEAGTIRTGNEEMVGTNCAGTPSEPCCGEAGTVSVGYDKVAGSRSTGTPCCGEAGTVRVGYDELAGSRSTGTLSESCEAGTMSDHDEVVGTKSSGTFMEPYRDEAGTIRVGCDAVEGSRGSGTPVEVCEGRNSVMSDVKMGDSETGSNQVGGSEINSTSAITGAT</sequence>
<feature type="compositionally biased region" description="Basic and acidic residues" evidence="13">
    <location>
        <begin position="206"/>
        <end position="237"/>
    </location>
</feature>